<evidence type="ECO:0000256" key="1">
    <source>
        <dbReference type="SAM" id="Phobius"/>
    </source>
</evidence>
<evidence type="ECO:0000313" key="2">
    <source>
        <dbReference type="EMBL" id="MDZ8117537.1"/>
    </source>
</evidence>
<proteinExistence type="predicted"/>
<evidence type="ECO:0000313" key="3">
    <source>
        <dbReference type="Proteomes" id="UP001290861"/>
    </source>
</evidence>
<keyword evidence="1" id="KW-1133">Transmembrane helix</keyword>
<dbReference type="Proteomes" id="UP001290861">
    <property type="component" value="Unassembled WGS sequence"/>
</dbReference>
<feature type="transmembrane region" description="Helical" evidence="1">
    <location>
        <begin position="221"/>
        <end position="243"/>
    </location>
</feature>
<evidence type="ECO:0008006" key="4">
    <source>
        <dbReference type="Google" id="ProtNLM"/>
    </source>
</evidence>
<keyword evidence="1" id="KW-0472">Membrane</keyword>
<keyword evidence="1" id="KW-0812">Transmembrane</keyword>
<comment type="caution">
    <text evidence="2">The sequence shown here is derived from an EMBL/GenBank/DDBJ whole genome shotgun (WGS) entry which is preliminary data.</text>
</comment>
<reference evidence="2 3" key="1">
    <citation type="journal article" date="2024" name="Appl. Environ. Microbiol.">
        <title>Pontiella agarivorans sp. nov., a novel marine anaerobic bacterium capable of degrading macroalgal polysaccharides and fixing nitrogen.</title>
        <authorList>
            <person name="Liu N."/>
            <person name="Kivenson V."/>
            <person name="Peng X."/>
            <person name="Cui Z."/>
            <person name="Lankiewicz T.S."/>
            <person name="Gosselin K.M."/>
            <person name="English C.J."/>
            <person name="Blair E.M."/>
            <person name="O'Malley M.A."/>
            <person name="Valentine D.L."/>
        </authorList>
    </citation>
    <scope>NUCLEOTIDE SEQUENCE [LARGE SCALE GENOMIC DNA]</scope>
    <source>
        <strain evidence="2 3">NLcol2</strain>
    </source>
</reference>
<organism evidence="2 3">
    <name type="scientific">Pontiella agarivorans</name>
    <dbReference type="NCBI Taxonomy" id="3038953"/>
    <lineage>
        <taxon>Bacteria</taxon>
        <taxon>Pseudomonadati</taxon>
        <taxon>Kiritimatiellota</taxon>
        <taxon>Kiritimatiellia</taxon>
        <taxon>Kiritimatiellales</taxon>
        <taxon>Pontiellaceae</taxon>
        <taxon>Pontiella</taxon>
    </lineage>
</organism>
<gene>
    <name evidence="2" type="ORF">P9H32_02780</name>
</gene>
<dbReference type="EMBL" id="JARVCO010000002">
    <property type="protein sequence ID" value="MDZ8117537.1"/>
    <property type="molecule type" value="Genomic_DNA"/>
</dbReference>
<feature type="transmembrane region" description="Helical" evidence="1">
    <location>
        <begin position="196"/>
        <end position="215"/>
    </location>
</feature>
<dbReference type="RefSeq" id="WP_322607338.1">
    <property type="nucleotide sequence ID" value="NZ_JARVCO010000002.1"/>
</dbReference>
<keyword evidence="3" id="KW-1185">Reference proteome</keyword>
<protein>
    <recommendedName>
        <fullName evidence="4">ATP-binding protein</fullName>
    </recommendedName>
</protein>
<name>A0ABU5MTK8_9BACT</name>
<accession>A0ABU5MTK8</accession>
<sequence length="495" mass="56798">MRVFDFWRHWNVLENPFSAEEATDDPVFLRLLSEESTHPDFAKIYGTPEHPSSAIVFGEKGSGKTALRLTMEKQYALHNESSDKQRVWVVRYDDQNAALDTFASRYKEENPLRHMRLEDHQDAMLALAVTKLVDTLMGERPELPGFSRMRRRVKRMNRRKRLGLCLLSALYDQPNSLTDQRFERLRKLARIQTMQVAEWVAAGLFALIGALLLLFGDSLEMPRWVSLAVGGIGLVGAALLVLLQGAEFFRTQTLAARLRREIKTVSHTTADLARKLRLIGRTRSAGIALPMPGDHDSRYELNRFLLAILEEFGYSGMVVLVDRVDEPAMINGDAQKMKELVWPMLNNKFLQQQHIGIKLLLPIELRYLVHRESEDFYMKARLDKQCMIDRLAWSGSALYDLANMRLKACCEKGEQSVVLSDFFDDDVVLQDVLDALGQMQQPRDAFKLLYQVVHEHCSYTPNEDPVWKIPRLTLAQVSKNQARRLNDMQRGLQPA</sequence>